<sequence length="133" mass="13832">MQTIFSKPALLRTDVLPVLAGMALTVSATGAALALAGLESPLRAPFALFCLTVAPAAGLAAALRPLAAGTCARITLSSAGAILVDLLVAWSLRALDLWSTESGVTGVAAITFFLFVIAMWNRPAHFSPRRKKL</sequence>
<keyword evidence="2" id="KW-1185">Reference proteome</keyword>
<accession>A0ACC6QD40</accession>
<name>A0ACC6QD40_9ACTN</name>
<comment type="caution">
    <text evidence="1">The sequence shown here is derived from an EMBL/GenBank/DDBJ whole genome shotgun (WGS) entry which is preliminary data.</text>
</comment>
<reference evidence="1" key="1">
    <citation type="submission" date="2024-03" db="EMBL/GenBank/DDBJ databases">
        <title>Novel Streptomyces species of biotechnological and ecological value are a feature of Machair soil.</title>
        <authorList>
            <person name="Prole J.R."/>
            <person name="Goodfellow M."/>
            <person name="Allenby N."/>
            <person name="Ward A.C."/>
        </authorList>
    </citation>
    <scope>NUCLEOTIDE SEQUENCE</scope>
    <source>
        <strain evidence="1">MS1.AVA.4</strain>
    </source>
</reference>
<gene>
    <name evidence="1" type="ORF">WKI58_06935</name>
</gene>
<organism evidence="1 2">
    <name type="scientific">Streptomyces pratisoli</name>
    <dbReference type="NCBI Taxonomy" id="3139917"/>
    <lineage>
        <taxon>Bacteria</taxon>
        <taxon>Bacillati</taxon>
        <taxon>Actinomycetota</taxon>
        <taxon>Actinomycetes</taxon>
        <taxon>Kitasatosporales</taxon>
        <taxon>Streptomycetaceae</taxon>
        <taxon>Streptomyces</taxon>
    </lineage>
</organism>
<evidence type="ECO:0000313" key="2">
    <source>
        <dbReference type="Proteomes" id="UP001375539"/>
    </source>
</evidence>
<protein>
    <submittedName>
        <fullName evidence="1">Uncharacterized protein</fullName>
    </submittedName>
</protein>
<evidence type="ECO:0000313" key="1">
    <source>
        <dbReference type="EMBL" id="MEJ8656261.1"/>
    </source>
</evidence>
<proteinExistence type="predicted"/>
<dbReference type="Proteomes" id="UP001375539">
    <property type="component" value="Unassembled WGS sequence"/>
</dbReference>
<dbReference type="EMBL" id="JBBKAI010000002">
    <property type="protein sequence ID" value="MEJ8656261.1"/>
    <property type="molecule type" value="Genomic_DNA"/>
</dbReference>